<dbReference type="SMART" id="SM00225">
    <property type="entry name" value="BTB"/>
    <property type="match status" value="1"/>
</dbReference>
<proteinExistence type="predicted"/>
<evidence type="ECO:0000259" key="1">
    <source>
        <dbReference type="PROSITE" id="PS50097"/>
    </source>
</evidence>
<evidence type="ECO:0000313" key="2">
    <source>
        <dbReference type="EMBL" id="CAE7236771.1"/>
    </source>
</evidence>
<dbReference type="CDD" id="cd18186">
    <property type="entry name" value="BTB_POZ_ZBTB_KLHL-like"/>
    <property type="match status" value="1"/>
</dbReference>
<dbReference type="EMBL" id="CAJNIZ010004869">
    <property type="protein sequence ID" value="CAE7236771.1"/>
    <property type="molecule type" value="Genomic_DNA"/>
</dbReference>
<dbReference type="InterPro" id="IPR011333">
    <property type="entry name" value="SKP1/BTB/POZ_sf"/>
</dbReference>
<dbReference type="Pfam" id="PF00651">
    <property type="entry name" value="BTB"/>
    <property type="match status" value="1"/>
</dbReference>
<evidence type="ECO:0000313" key="3">
    <source>
        <dbReference type="Proteomes" id="UP000649617"/>
    </source>
</evidence>
<gene>
    <name evidence="2" type="ORF">SPIL2461_LOCUS3874</name>
</gene>
<comment type="caution">
    <text evidence="2">The sequence shown here is derived from an EMBL/GenBank/DDBJ whole genome shotgun (WGS) entry which is preliminary data.</text>
</comment>
<keyword evidence="3" id="KW-1185">Reference proteome</keyword>
<organism evidence="2 3">
    <name type="scientific">Symbiodinium pilosum</name>
    <name type="common">Dinoflagellate</name>
    <dbReference type="NCBI Taxonomy" id="2952"/>
    <lineage>
        <taxon>Eukaryota</taxon>
        <taxon>Sar</taxon>
        <taxon>Alveolata</taxon>
        <taxon>Dinophyceae</taxon>
        <taxon>Suessiales</taxon>
        <taxon>Symbiodiniaceae</taxon>
        <taxon>Symbiodinium</taxon>
    </lineage>
</organism>
<dbReference type="InterPro" id="IPR044714">
    <property type="entry name" value="AtSIBP1-like"/>
</dbReference>
<feature type="domain" description="BTB" evidence="1">
    <location>
        <begin position="169"/>
        <end position="236"/>
    </location>
</feature>
<dbReference type="Gene3D" id="3.30.710.10">
    <property type="entry name" value="Potassium Channel Kv1.1, Chain A"/>
    <property type="match status" value="1"/>
</dbReference>
<dbReference type="OrthoDB" id="6359816at2759"/>
<dbReference type="AlphaFoldDB" id="A0A812L6S6"/>
<protein>
    <recommendedName>
        <fullName evidence="1">BTB domain-containing protein</fullName>
    </recommendedName>
</protein>
<dbReference type="Proteomes" id="UP000649617">
    <property type="component" value="Unassembled WGS sequence"/>
</dbReference>
<dbReference type="SUPFAM" id="SSF54695">
    <property type="entry name" value="POZ domain"/>
    <property type="match status" value="1"/>
</dbReference>
<sequence>MAGPCCDDVVAGFIKLHDLEGLQQFTPSNYDWTRDVGEFDLPPLVLLICEDVSKPTTFLKCAEWMIQSGADPQQKAKPRICYSWWKNDNKDATKVSIELAGRSAISLAFERIRVFKEGKGGANWSVDIKRMQDFVAMAARRAAWKDQKMAVHHRVIDRWESFRNMTSTHNVIFETADGEVSAHEQMLAVASPVLKAMLESCMKEGSSKHIQIKDSSGSGISLFLDALYTGSTCVEPHYKSMLVALDLAHRWQVGDIVDMFSGFLPNMITVDSSVEIAEAAALKGLEQLQRSCVSFGSTNEHIQSQLLDHLWILR</sequence>
<accession>A0A812L6S6</accession>
<name>A0A812L6S6_SYMPI</name>
<dbReference type="InterPro" id="IPR000210">
    <property type="entry name" value="BTB/POZ_dom"/>
</dbReference>
<reference evidence="2" key="1">
    <citation type="submission" date="2021-02" db="EMBL/GenBank/DDBJ databases">
        <authorList>
            <person name="Dougan E. K."/>
            <person name="Rhodes N."/>
            <person name="Thang M."/>
            <person name="Chan C."/>
        </authorList>
    </citation>
    <scope>NUCLEOTIDE SEQUENCE</scope>
</reference>
<dbReference type="PROSITE" id="PS50097">
    <property type="entry name" value="BTB"/>
    <property type="match status" value="1"/>
</dbReference>
<dbReference type="PANTHER" id="PTHR46672">
    <property type="entry name" value="OS08G0495500 PROTEIN-RELATED"/>
    <property type="match status" value="1"/>
</dbReference>